<dbReference type="AlphaFoldDB" id="A0A7W7EXE2"/>
<organism evidence="1 2">
    <name type="scientific">Sphingomonas abaci</name>
    <dbReference type="NCBI Taxonomy" id="237611"/>
    <lineage>
        <taxon>Bacteria</taxon>
        <taxon>Pseudomonadati</taxon>
        <taxon>Pseudomonadota</taxon>
        <taxon>Alphaproteobacteria</taxon>
        <taxon>Sphingomonadales</taxon>
        <taxon>Sphingomonadaceae</taxon>
        <taxon>Sphingomonas</taxon>
    </lineage>
</organism>
<comment type="caution">
    <text evidence="1">The sequence shown here is derived from an EMBL/GenBank/DDBJ whole genome shotgun (WGS) entry which is preliminary data.</text>
</comment>
<gene>
    <name evidence="1" type="ORF">GGQ96_001059</name>
</gene>
<sequence length="57" mass="6232">MTWLDRLRTLRVAEHDAARQVADRLPVPQSAAVQHLGGAIPFRPAAFSNSTHNEAIA</sequence>
<proteinExistence type="predicted"/>
<keyword evidence="2" id="KW-1185">Reference proteome</keyword>
<dbReference type="Proteomes" id="UP000574769">
    <property type="component" value="Unassembled WGS sequence"/>
</dbReference>
<evidence type="ECO:0000313" key="1">
    <source>
        <dbReference type="EMBL" id="MBB4616939.1"/>
    </source>
</evidence>
<name>A0A7W7EXE2_9SPHN</name>
<accession>A0A7W7EXE2</accession>
<dbReference type="EMBL" id="JACHNY010000002">
    <property type="protein sequence ID" value="MBB4616939.1"/>
    <property type="molecule type" value="Genomic_DNA"/>
</dbReference>
<protein>
    <submittedName>
        <fullName evidence="1">Uncharacterized protein</fullName>
    </submittedName>
</protein>
<reference evidence="1 2" key="1">
    <citation type="submission" date="2020-08" db="EMBL/GenBank/DDBJ databases">
        <title>Genomic Encyclopedia of Type Strains, Phase IV (KMG-IV): sequencing the most valuable type-strain genomes for metagenomic binning, comparative biology and taxonomic classification.</title>
        <authorList>
            <person name="Goeker M."/>
        </authorList>
    </citation>
    <scope>NUCLEOTIDE SEQUENCE [LARGE SCALE GENOMIC DNA]</scope>
    <source>
        <strain evidence="1 2">DSM 15867</strain>
    </source>
</reference>
<evidence type="ECO:0000313" key="2">
    <source>
        <dbReference type="Proteomes" id="UP000574769"/>
    </source>
</evidence>
<dbReference type="RefSeq" id="WP_184112356.1">
    <property type="nucleotide sequence ID" value="NZ_JACHNY010000002.1"/>
</dbReference>